<evidence type="ECO:0000313" key="2">
    <source>
        <dbReference type="Proteomes" id="UP000002812"/>
    </source>
</evidence>
<name>I8ACL5_ASPO3</name>
<dbReference type="EMBL" id="AKHY01000022">
    <property type="protein sequence ID" value="EIT83247.1"/>
    <property type="molecule type" value="Genomic_DNA"/>
</dbReference>
<organism evidence="1 2">
    <name type="scientific">Aspergillus oryzae (strain 3.042)</name>
    <name type="common">Yellow koji mold</name>
    <dbReference type="NCBI Taxonomy" id="1160506"/>
    <lineage>
        <taxon>Eukaryota</taxon>
        <taxon>Fungi</taxon>
        <taxon>Dikarya</taxon>
        <taxon>Ascomycota</taxon>
        <taxon>Pezizomycotina</taxon>
        <taxon>Eurotiomycetes</taxon>
        <taxon>Eurotiomycetidae</taxon>
        <taxon>Eurotiales</taxon>
        <taxon>Aspergillaceae</taxon>
        <taxon>Aspergillus</taxon>
        <taxon>Aspergillus subgen. Circumdati</taxon>
    </lineage>
</organism>
<comment type="caution">
    <text evidence="1">The sequence shown here is derived from an EMBL/GenBank/DDBJ whole genome shotgun (WGS) entry which is preliminary data.</text>
</comment>
<dbReference type="Proteomes" id="UP000002812">
    <property type="component" value="Unassembled WGS sequence"/>
</dbReference>
<dbReference type="OrthoDB" id="4329349at2759"/>
<sequence length="111" mass="12264">MAHLFENTPEFGLGVLIVFVRMGVRIRTVGVRGFQGDDYFAFLVRSTLLTDALLSILENVLGTNLEIPHGLHGSLTPTQYSSVVAGSKAELAAWYSYTALIWVMKAKMLFL</sequence>
<dbReference type="HOGENOM" id="CLU_139872_1_0_1"/>
<reference evidence="1 2" key="1">
    <citation type="journal article" date="2012" name="Eukaryot. Cell">
        <title>Draft genome sequence of Aspergillus oryzae strain 3.042.</title>
        <authorList>
            <person name="Zhao G."/>
            <person name="Yao Y."/>
            <person name="Qi W."/>
            <person name="Wang C."/>
            <person name="Hou L."/>
            <person name="Zeng B."/>
            <person name="Cao X."/>
        </authorList>
    </citation>
    <scope>NUCLEOTIDE SEQUENCE [LARGE SCALE GENOMIC DNA]</scope>
    <source>
        <strain evidence="1 2">3.042</strain>
    </source>
</reference>
<reference evidence="2" key="2">
    <citation type="submission" date="2012-06" db="EMBL/GenBank/DDBJ databases">
        <title>Comparative genomic analyses of Aspergillus oryzae 3.042 and A. oryzae RIB40 for soy-sauce fermentation.</title>
        <authorList>
            <person name="Zhao G."/>
            <person name="Hou L."/>
            <person name="Wang C."/>
            <person name="Cao X."/>
        </authorList>
    </citation>
    <scope>NUCLEOTIDE SEQUENCE [LARGE SCALE GENOMIC DNA]</scope>
    <source>
        <strain evidence="2">3.042</strain>
    </source>
</reference>
<dbReference type="AlphaFoldDB" id="I8ACL5"/>
<gene>
    <name evidence="1" type="ORF">Ao3042_11503</name>
</gene>
<proteinExistence type="predicted"/>
<evidence type="ECO:0000313" key="1">
    <source>
        <dbReference type="EMBL" id="EIT83247.1"/>
    </source>
</evidence>
<protein>
    <submittedName>
        <fullName evidence="1">Uncharacterized protein</fullName>
    </submittedName>
</protein>
<accession>I8ACL5</accession>